<evidence type="ECO:0000313" key="7">
    <source>
        <dbReference type="Proteomes" id="UP000279275"/>
    </source>
</evidence>
<accession>A0A3M2L916</accession>
<dbReference type="PANTHER" id="PTHR43046:SF14">
    <property type="entry name" value="MUTT_NUDIX FAMILY PROTEIN"/>
    <property type="match status" value="1"/>
</dbReference>
<dbReference type="GO" id="GO:0016787">
    <property type="term" value="F:hydrolase activity"/>
    <property type="evidence" value="ECO:0007669"/>
    <property type="project" value="UniProtKB-KW"/>
</dbReference>
<proteinExistence type="inferred from homology"/>
<dbReference type="InterPro" id="IPR015797">
    <property type="entry name" value="NUDIX_hydrolase-like_dom_sf"/>
</dbReference>
<dbReference type="Proteomes" id="UP000279275">
    <property type="component" value="Unassembled WGS sequence"/>
</dbReference>
<reference evidence="6 7" key="1">
    <citation type="submission" date="2018-10" db="EMBL/GenBank/DDBJ databases">
        <title>Isolation from cow dung.</title>
        <authorList>
            <person name="Ling L."/>
        </authorList>
    </citation>
    <scope>NUCLEOTIDE SEQUENCE [LARGE SCALE GENOMIC DNA]</scope>
    <source>
        <strain evidence="6 7">NEAU-LL90</strain>
    </source>
</reference>
<comment type="caution">
    <text evidence="6">The sequence shown here is derived from an EMBL/GenBank/DDBJ whole genome shotgun (WGS) entry which is preliminary data.</text>
</comment>
<evidence type="ECO:0000256" key="3">
    <source>
        <dbReference type="ARBA" id="ARBA00022801"/>
    </source>
</evidence>
<dbReference type="PRINTS" id="PR00502">
    <property type="entry name" value="NUDIXFAMILY"/>
</dbReference>
<dbReference type="AlphaFoldDB" id="A0A3M2L916"/>
<name>A0A3M2L916_9NOCA</name>
<evidence type="ECO:0000256" key="4">
    <source>
        <dbReference type="RuleBase" id="RU003476"/>
    </source>
</evidence>
<dbReference type="InterPro" id="IPR000086">
    <property type="entry name" value="NUDIX_hydrolase_dom"/>
</dbReference>
<keyword evidence="3 4" id="KW-0378">Hydrolase</keyword>
<gene>
    <name evidence="6" type="ORF">EBN03_06470</name>
</gene>
<evidence type="ECO:0000259" key="5">
    <source>
        <dbReference type="PROSITE" id="PS51462"/>
    </source>
</evidence>
<protein>
    <submittedName>
        <fullName evidence="6">NUDIX domain-containing protein</fullName>
    </submittedName>
</protein>
<dbReference type="PANTHER" id="PTHR43046">
    <property type="entry name" value="GDP-MANNOSE MANNOSYL HYDROLASE"/>
    <property type="match status" value="1"/>
</dbReference>
<keyword evidence="7" id="KW-1185">Reference proteome</keyword>
<dbReference type="InterPro" id="IPR020476">
    <property type="entry name" value="Nudix_hydrolase"/>
</dbReference>
<dbReference type="RefSeq" id="WP_122187003.1">
    <property type="nucleotide sequence ID" value="NZ_RFFH01000002.1"/>
</dbReference>
<evidence type="ECO:0000256" key="2">
    <source>
        <dbReference type="ARBA" id="ARBA00005582"/>
    </source>
</evidence>
<organism evidence="6 7">
    <name type="scientific">Nocardia stercoris</name>
    <dbReference type="NCBI Taxonomy" id="2483361"/>
    <lineage>
        <taxon>Bacteria</taxon>
        <taxon>Bacillati</taxon>
        <taxon>Actinomycetota</taxon>
        <taxon>Actinomycetes</taxon>
        <taxon>Mycobacteriales</taxon>
        <taxon>Nocardiaceae</taxon>
        <taxon>Nocardia</taxon>
    </lineage>
</organism>
<dbReference type="SUPFAM" id="SSF55811">
    <property type="entry name" value="Nudix"/>
    <property type="match status" value="1"/>
</dbReference>
<dbReference type="InterPro" id="IPR020084">
    <property type="entry name" value="NUDIX_hydrolase_CS"/>
</dbReference>
<dbReference type="PROSITE" id="PS51462">
    <property type="entry name" value="NUDIX"/>
    <property type="match status" value="1"/>
</dbReference>
<evidence type="ECO:0000313" key="6">
    <source>
        <dbReference type="EMBL" id="RMI34077.1"/>
    </source>
</evidence>
<dbReference type="Pfam" id="PF00293">
    <property type="entry name" value="NUDIX"/>
    <property type="match status" value="1"/>
</dbReference>
<comment type="cofactor">
    <cofactor evidence="1">
        <name>Mg(2+)</name>
        <dbReference type="ChEBI" id="CHEBI:18420"/>
    </cofactor>
</comment>
<sequence>MRPEVLADIERTLRQQAHSVGIVDFVVGVAVFRAGKLLVVRRVADDWNGGLYELPGGGVEPGESFAACVARELREETGLRLTRITDIVGGFDYATRTKARVRKYSFLAETEPGEIVLAPGEHDEYRWIDAGALEALPMAADMRETVRALVGTHPTH</sequence>
<dbReference type="PROSITE" id="PS00893">
    <property type="entry name" value="NUDIX_BOX"/>
    <property type="match status" value="1"/>
</dbReference>
<feature type="domain" description="Nudix hydrolase" evidence="5">
    <location>
        <begin position="22"/>
        <end position="150"/>
    </location>
</feature>
<dbReference type="EMBL" id="RFFH01000002">
    <property type="protein sequence ID" value="RMI34077.1"/>
    <property type="molecule type" value="Genomic_DNA"/>
</dbReference>
<comment type="similarity">
    <text evidence="2 4">Belongs to the Nudix hydrolase family.</text>
</comment>
<dbReference type="Gene3D" id="3.90.79.10">
    <property type="entry name" value="Nucleoside Triphosphate Pyrophosphohydrolase"/>
    <property type="match status" value="1"/>
</dbReference>
<dbReference type="OrthoDB" id="9804442at2"/>
<evidence type="ECO:0000256" key="1">
    <source>
        <dbReference type="ARBA" id="ARBA00001946"/>
    </source>
</evidence>